<dbReference type="AlphaFoldDB" id="W9Y2G0"/>
<evidence type="ECO:0000313" key="2">
    <source>
        <dbReference type="EMBL" id="EXJ83401.1"/>
    </source>
</evidence>
<comment type="caution">
    <text evidence="2">The sequence shown here is derived from an EMBL/GenBank/DDBJ whole genome shotgun (WGS) entry which is preliminary data.</text>
</comment>
<dbReference type="eggNOG" id="ENOG502SAW3">
    <property type="taxonomic scope" value="Eukaryota"/>
</dbReference>
<evidence type="ECO:0000313" key="3">
    <source>
        <dbReference type="Proteomes" id="UP000019484"/>
    </source>
</evidence>
<gene>
    <name evidence="2" type="ORF">A1O1_07023</name>
</gene>
<accession>W9Y2G0</accession>
<feature type="region of interest" description="Disordered" evidence="1">
    <location>
        <begin position="167"/>
        <end position="207"/>
    </location>
</feature>
<feature type="compositionally biased region" description="Low complexity" evidence="1">
    <location>
        <begin position="172"/>
        <end position="189"/>
    </location>
</feature>
<evidence type="ECO:0000256" key="1">
    <source>
        <dbReference type="SAM" id="MobiDB-lite"/>
    </source>
</evidence>
<keyword evidence="3" id="KW-1185">Reference proteome</keyword>
<feature type="compositionally biased region" description="Acidic residues" evidence="1">
    <location>
        <begin position="66"/>
        <end position="83"/>
    </location>
</feature>
<proteinExistence type="predicted"/>
<feature type="compositionally biased region" description="Polar residues" evidence="1">
    <location>
        <begin position="54"/>
        <end position="64"/>
    </location>
</feature>
<dbReference type="RefSeq" id="XP_007726087.1">
    <property type="nucleotide sequence ID" value="XM_007727897.1"/>
</dbReference>
<reference evidence="2 3" key="1">
    <citation type="submission" date="2013-03" db="EMBL/GenBank/DDBJ databases">
        <title>The Genome Sequence of Capronia coronata CBS 617.96.</title>
        <authorList>
            <consortium name="The Broad Institute Genomics Platform"/>
            <person name="Cuomo C."/>
            <person name="de Hoog S."/>
            <person name="Gorbushina A."/>
            <person name="Walker B."/>
            <person name="Young S.K."/>
            <person name="Zeng Q."/>
            <person name="Gargeya S."/>
            <person name="Fitzgerald M."/>
            <person name="Haas B."/>
            <person name="Abouelleil A."/>
            <person name="Allen A.W."/>
            <person name="Alvarado L."/>
            <person name="Arachchi H.M."/>
            <person name="Berlin A.M."/>
            <person name="Chapman S.B."/>
            <person name="Gainer-Dewar J."/>
            <person name="Goldberg J."/>
            <person name="Griggs A."/>
            <person name="Gujja S."/>
            <person name="Hansen M."/>
            <person name="Howarth C."/>
            <person name="Imamovic A."/>
            <person name="Ireland A."/>
            <person name="Larimer J."/>
            <person name="McCowan C."/>
            <person name="Murphy C."/>
            <person name="Pearson M."/>
            <person name="Poon T.W."/>
            <person name="Priest M."/>
            <person name="Roberts A."/>
            <person name="Saif S."/>
            <person name="Shea T."/>
            <person name="Sisk P."/>
            <person name="Sykes S."/>
            <person name="Wortman J."/>
            <person name="Nusbaum C."/>
            <person name="Birren B."/>
        </authorList>
    </citation>
    <scope>NUCLEOTIDE SEQUENCE [LARGE SCALE GENOMIC DNA]</scope>
    <source>
        <strain evidence="2 3">CBS 617.96</strain>
    </source>
</reference>
<dbReference type="HOGENOM" id="CLU_020643_0_0_1"/>
<sequence length="599" mass="65843">MAQPSSSPFPPAVEVIEDFPLQYSSPLSLRKHPCPSPHAPPATNLAHTYNYNFSGSVYDETTSGAEVEDPSPEPAEEQEEDLLDTERRISGCSSISSFPASVSQHLSSRQSQYGSPSTPSKPHAEAPQAATSPTGMGKPNSPFRHPSSIRALQMRDEVLSDTQSVLRHHRYSGSQRSSSSRRTAYSPRASAKRSFRSSGGSPNKANSSVKTEFPLVLLHCTLLPPALLSQSTAQEDLIVELLPEEYKRRWTTLREKLVGDVEVRTRGILIPHPKEDYDLLEERLLESLDLQHPRIRHDHYFQADPAGTDSGFESGSLTGDEVEQDRPHDKCPDCGRPVNTGEVTRKWDVKVFAANGLMRAGAWAAAWQEMEKVDVEIRVWLPQEMRRDLEDKLALLGITPPEVIQQENAPVFQDEHLHARETEVYGEPGRHRGLSNFHPSYDSSRPQESTVPVPVFASIVELSALMLGYARGFRHGRKPILIGILSFLVLLFAWDGRTTSPDPNAFHPVLDPSRLTNETTRIGTATSEAGSIATVTVTTSVSIQVPCVPGYEAHSVSTSASGSQKPTPVVLTSEAAPTVTVKLPEMRHLSFPVLEAALN</sequence>
<feature type="compositionally biased region" description="Polar residues" evidence="1">
    <location>
        <begin position="91"/>
        <end position="120"/>
    </location>
</feature>
<organism evidence="2 3">
    <name type="scientific">Capronia coronata CBS 617.96</name>
    <dbReference type="NCBI Taxonomy" id="1182541"/>
    <lineage>
        <taxon>Eukaryota</taxon>
        <taxon>Fungi</taxon>
        <taxon>Dikarya</taxon>
        <taxon>Ascomycota</taxon>
        <taxon>Pezizomycotina</taxon>
        <taxon>Eurotiomycetes</taxon>
        <taxon>Chaetothyriomycetidae</taxon>
        <taxon>Chaetothyriales</taxon>
        <taxon>Herpotrichiellaceae</taxon>
        <taxon>Capronia</taxon>
    </lineage>
</organism>
<feature type="region of interest" description="Disordered" evidence="1">
    <location>
        <begin position="54"/>
        <end position="146"/>
    </location>
</feature>
<feature type="compositionally biased region" description="Polar residues" evidence="1">
    <location>
        <begin position="196"/>
        <end position="207"/>
    </location>
</feature>
<dbReference type="EMBL" id="AMWN01000006">
    <property type="protein sequence ID" value="EXJ83401.1"/>
    <property type="molecule type" value="Genomic_DNA"/>
</dbReference>
<feature type="region of interest" description="Disordered" evidence="1">
    <location>
        <begin position="26"/>
        <end position="45"/>
    </location>
</feature>
<feature type="region of interest" description="Disordered" evidence="1">
    <location>
        <begin position="302"/>
        <end position="335"/>
    </location>
</feature>
<dbReference type="Proteomes" id="UP000019484">
    <property type="component" value="Unassembled WGS sequence"/>
</dbReference>
<dbReference type="STRING" id="1182541.W9Y2G0"/>
<protein>
    <submittedName>
        <fullName evidence="2">Uncharacterized protein</fullName>
    </submittedName>
</protein>
<dbReference type="GeneID" id="19161886"/>
<name>W9Y2G0_9EURO</name>
<dbReference type="OrthoDB" id="4161030at2759"/>
<feature type="compositionally biased region" description="Basic and acidic residues" evidence="1">
    <location>
        <begin position="324"/>
        <end position="333"/>
    </location>
</feature>